<keyword evidence="1" id="KW-0614">Plasmid</keyword>
<reference evidence="1" key="1">
    <citation type="journal article" date="2018" name="Genome Biol. Evol.">
        <title>Two Groups of Cocirculating, Epidemic Clostridiodes difficile Strains Microdiversify through Different Mechanisms.</title>
        <authorList>
            <person name="Murillo T."/>
            <person name="Ramirez-Vargas G."/>
            <person name="Riedel T."/>
            <person name="Overmann J."/>
            <person name="Andersen J.M."/>
            <person name="Guzman-Verri C."/>
            <person name="Chaves-Olarte E."/>
            <person name="Rodriguez C."/>
        </authorList>
    </citation>
    <scope>NUCLEOTIDE SEQUENCE</scope>
    <source>
        <strain evidence="1">LIBA-6289</strain>
        <plasmid evidence="1">LIBA6289</plasmid>
    </source>
</reference>
<dbReference type="AlphaFoldDB" id="A0A2R4NC93"/>
<protein>
    <submittedName>
        <fullName evidence="1">Uncharacterized protein</fullName>
    </submittedName>
</protein>
<dbReference type="EMBL" id="MF547664">
    <property type="protein sequence ID" value="AVX33752.1"/>
    <property type="molecule type" value="Genomic_DNA"/>
</dbReference>
<geneLocation type="plasmid" evidence="1">
    <name>LIBA6289</name>
</geneLocation>
<sequence length="66" mass="7916">MKIKFSDENLKQKMLLQELQNSCEVRKLNHITINKTNSKEEKSDLKSRFFNVNIDRNEKKIIDCFV</sequence>
<proteinExistence type="predicted"/>
<name>A0A2R4NC93_CLODI</name>
<accession>A0A2R4NC93</accession>
<gene>
    <name evidence="1" type="ORF">plasmid_LIBA6289_00067</name>
</gene>
<evidence type="ECO:0000313" key="1">
    <source>
        <dbReference type="EMBL" id="AVX33752.1"/>
    </source>
</evidence>
<dbReference type="RefSeq" id="WP_172692604.1">
    <property type="nucleotide sequence ID" value="NZ_MF547664.1"/>
</dbReference>
<organism evidence="1">
    <name type="scientific">Clostridioides difficile</name>
    <name type="common">Peptoclostridium difficile</name>
    <dbReference type="NCBI Taxonomy" id="1496"/>
    <lineage>
        <taxon>Bacteria</taxon>
        <taxon>Bacillati</taxon>
        <taxon>Bacillota</taxon>
        <taxon>Clostridia</taxon>
        <taxon>Peptostreptococcales</taxon>
        <taxon>Peptostreptococcaceae</taxon>
        <taxon>Clostridioides</taxon>
    </lineage>
</organism>